<reference evidence="1 2" key="1">
    <citation type="journal article" date="2016" name="Front. Microbiol.">
        <title>Single-Cell (Meta-)Genomics of a Dimorphic Candidatus Thiomargarita nelsonii Reveals Genomic Plasticity.</title>
        <authorList>
            <person name="Flood B.E."/>
            <person name="Fliss P."/>
            <person name="Jones D.S."/>
            <person name="Dick G.J."/>
            <person name="Jain S."/>
            <person name="Kaster A.K."/>
            <person name="Winkel M."/>
            <person name="Mussmann M."/>
            <person name="Bailey J."/>
        </authorList>
    </citation>
    <scope>NUCLEOTIDE SEQUENCE [LARGE SCALE GENOMIC DNA]</scope>
    <source>
        <strain evidence="1">Hydrate Ridge</strain>
    </source>
</reference>
<comment type="caution">
    <text evidence="1">The sequence shown here is derived from an EMBL/GenBank/DDBJ whole genome shotgun (WGS) entry which is preliminary data.</text>
</comment>
<keyword evidence="2" id="KW-1185">Reference proteome</keyword>
<protein>
    <submittedName>
        <fullName evidence="1">Uncharacterized protein</fullName>
    </submittedName>
</protein>
<proteinExistence type="predicted"/>
<dbReference type="AlphaFoldDB" id="A0A4E0QQM0"/>
<name>A0A4E0QQM0_9GAMM</name>
<evidence type="ECO:0000313" key="2">
    <source>
        <dbReference type="Proteomes" id="UP000030428"/>
    </source>
</evidence>
<sequence length="62" mass="7542">MINDALRDYIQHYKEPVENTLRRVIRQELQVVGLFVRIAIGITTFNRLVPNKKCHFFKKWHF</sequence>
<gene>
    <name evidence="1" type="ORF">PN36_09800</name>
</gene>
<organism evidence="1 2">
    <name type="scientific">Candidatus Thiomargarita nelsonii</name>
    <dbReference type="NCBI Taxonomy" id="1003181"/>
    <lineage>
        <taxon>Bacteria</taxon>
        <taxon>Pseudomonadati</taxon>
        <taxon>Pseudomonadota</taxon>
        <taxon>Gammaproteobacteria</taxon>
        <taxon>Thiotrichales</taxon>
        <taxon>Thiotrichaceae</taxon>
        <taxon>Thiomargarita</taxon>
    </lineage>
</organism>
<evidence type="ECO:0000313" key="1">
    <source>
        <dbReference type="EMBL" id="TGO03279.1"/>
    </source>
</evidence>
<accession>A0A4E0QQM0</accession>
<dbReference type="EMBL" id="JSZA02000029">
    <property type="protein sequence ID" value="TGO03279.1"/>
    <property type="molecule type" value="Genomic_DNA"/>
</dbReference>
<dbReference type="Proteomes" id="UP000030428">
    <property type="component" value="Unassembled WGS sequence"/>
</dbReference>